<dbReference type="InterPro" id="IPR044855">
    <property type="entry name" value="CoA-Trfase_III_dom3_sf"/>
</dbReference>
<sequence>MDTGMETGNTGNGGTRPLDGLRVIDVSSFLAGPFCSTQLAEFGAEVIKIELPKVGDALRRFGSITECGDSLPWLSECRNKKSVTLDLRKPEGADLLKELVRGADVLVENFQPGTLEKWGLGWEDLRAVNDRLIMVRISGYGQTGPYSGRPGFGRIGNAFGGLSFLAGYPDRPPVTPGSATIPDYMAGIYGALGALLALRARDLTGKGQVIDIGLYEPIFRILDELAPAFHMKGYVRERMGPGTVNVVPHSHYPTKDGRWIAIACTNDKIFARLAEAMGEPELAGPDRWGPLKNRERDRAAVDAHVGAWTARHTRDEALAVCEEFQVPCGAVYAIDEIFEDPQYKARQNIAFVKDERIGELAIPNVVPRLTETPGRIDSLGPPLGAHNDEVLRGLLGLSEERLAALAAAGVI</sequence>
<keyword evidence="1 2" id="KW-0808">Transferase</keyword>
<dbReference type="Proteomes" id="UP000781958">
    <property type="component" value="Unassembled WGS sequence"/>
</dbReference>
<keyword evidence="3" id="KW-1185">Reference proteome</keyword>
<dbReference type="EMBL" id="JAGINP010000012">
    <property type="protein sequence ID" value="MBP2293639.1"/>
    <property type="molecule type" value="Genomic_DNA"/>
</dbReference>
<dbReference type="InterPro" id="IPR003673">
    <property type="entry name" value="CoA-Trfase_fam_III"/>
</dbReference>
<gene>
    <name evidence="2" type="ORF">J2851_003423</name>
</gene>
<organism evidence="2 3">
    <name type="scientific">Azospirillum rugosum</name>
    <dbReference type="NCBI Taxonomy" id="416170"/>
    <lineage>
        <taxon>Bacteria</taxon>
        <taxon>Pseudomonadati</taxon>
        <taxon>Pseudomonadota</taxon>
        <taxon>Alphaproteobacteria</taxon>
        <taxon>Rhodospirillales</taxon>
        <taxon>Azospirillaceae</taxon>
        <taxon>Azospirillum</taxon>
    </lineage>
</organism>
<reference evidence="2 3" key="1">
    <citation type="submission" date="2021-03" db="EMBL/GenBank/DDBJ databases">
        <title>Genomic Encyclopedia of Type Strains, Phase III (KMG-III): the genomes of soil and plant-associated and newly described type strains.</title>
        <authorList>
            <person name="Whitman W."/>
        </authorList>
    </citation>
    <scope>NUCLEOTIDE SEQUENCE [LARGE SCALE GENOMIC DNA]</scope>
    <source>
        <strain evidence="2 3">IMMIB AFH-6</strain>
    </source>
</reference>
<evidence type="ECO:0000256" key="1">
    <source>
        <dbReference type="ARBA" id="ARBA00022679"/>
    </source>
</evidence>
<dbReference type="SUPFAM" id="SSF89796">
    <property type="entry name" value="CoA-transferase family III (CaiB/BaiF)"/>
    <property type="match status" value="1"/>
</dbReference>
<dbReference type="Gene3D" id="3.40.50.10540">
    <property type="entry name" value="Crotonobetainyl-coa:carnitine coa-transferase, domain 1"/>
    <property type="match status" value="1"/>
</dbReference>
<dbReference type="InterPro" id="IPR023606">
    <property type="entry name" value="CoA-Trfase_III_dom_1_sf"/>
</dbReference>
<accession>A0ABS4SM41</accession>
<protein>
    <submittedName>
        <fullName evidence="2">Succinyl-CoA:(S)-malate CoA-transferase subunit B</fullName>
        <ecNumber evidence="2">2.8.3.22</ecNumber>
    </submittedName>
</protein>
<dbReference type="PANTHER" id="PTHR48228">
    <property type="entry name" value="SUCCINYL-COA--D-CITRAMALATE COA-TRANSFERASE"/>
    <property type="match status" value="1"/>
</dbReference>
<proteinExistence type="predicted"/>
<dbReference type="EC" id="2.8.3.22" evidence="2"/>
<comment type="caution">
    <text evidence="2">The sequence shown here is derived from an EMBL/GenBank/DDBJ whole genome shotgun (WGS) entry which is preliminary data.</text>
</comment>
<evidence type="ECO:0000313" key="3">
    <source>
        <dbReference type="Proteomes" id="UP000781958"/>
    </source>
</evidence>
<dbReference type="PANTHER" id="PTHR48228:SF6">
    <property type="entry name" value="L-CARNITINE COA-TRANSFERASE"/>
    <property type="match status" value="1"/>
</dbReference>
<name>A0ABS4SM41_9PROT</name>
<dbReference type="Gene3D" id="3.30.1540.10">
    <property type="entry name" value="formyl-coa transferase, domain 3"/>
    <property type="match status" value="1"/>
</dbReference>
<dbReference type="RefSeq" id="WP_246500726.1">
    <property type="nucleotide sequence ID" value="NZ_JAGINP010000012.1"/>
</dbReference>
<dbReference type="Pfam" id="PF02515">
    <property type="entry name" value="CoA_transf_3"/>
    <property type="match status" value="1"/>
</dbReference>
<dbReference type="GO" id="GO:0016740">
    <property type="term" value="F:transferase activity"/>
    <property type="evidence" value="ECO:0007669"/>
    <property type="project" value="UniProtKB-KW"/>
</dbReference>
<dbReference type="InterPro" id="IPR050509">
    <property type="entry name" value="CoA-transferase_III"/>
</dbReference>
<evidence type="ECO:0000313" key="2">
    <source>
        <dbReference type="EMBL" id="MBP2293639.1"/>
    </source>
</evidence>